<name>A0A2M7IKT0_9BACT</name>
<accession>A0A2M7IKT0</accession>
<protein>
    <submittedName>
        <fullName evidence="1">Uncharacterized protein</fullName>
    </submittedName>
</protein>
<gene>
    <name evidence="1" type="ORF">COZ92_00415</name>
</gene>
<comment type="caution">
    <text evidence="1">The sequence shown here is derived from an EMBL/GenBank/DDBJ whole genome shotgun (WGS) entry which is preliminary data.</text>
</comment>
<reference evidence="2" key="1">
    <citation type="submission" date="2017-09" db="EMBL/GenBank/DDBJ databases">
        <title>Depth-based differentiation of microbial function through sediment-hosted aquifers and enrichment of novel symbionts in the deep terrestrial subsurface.</title>
        <authorList>
            <person name="Probst A.J."/>
            <person name="Ladd B."/>
            <person name="Jarett J.K."/>
            <person name="Geller-Mcgrath D.E."/>
            <person name="Sieber C.M.K."/>
            <person name="Emerson J.B."/>
            <person name="Anantharaman K."/>
            <person name="Thomas B.C."/>
            <person name="Malmstrom R."/>
            <person name="Stieglmeier M."/>
            <person name="Klingl A."/>
            <person name="Woyke T."/>
            <person name="Ryan C.M."/>
            <person name="Banfield J.F."/>
        </authorList>
    </citation>
    <scope>NUCLEOTIDE SEQUENCE [LARGE SCALE GENOMIC DNA]</scope>
</reference>
<dbReference type="Proteomes" id="UP000229238">
    <property type="component" value="Unassembled WGS sequence"/>
</dbReference>
<dbReference type="AlphaFoldDB" id="A0A2M7IKT0"/>
<proteinExistence type="predicted"/>
<sequence length="105" mass="12350">KIRVGGEIKEVSPCQPAPFRRSPRPHQVREHPMRLWRGEMSEYQRRRVEEFERETGFKILEKLPPDHTFVLPFSSPKGAEVIAHYPLFIKRKVEAEMLSKLQPSS</sequence>
<evidence type="ECO:0000313" key="1">
    <source>
        <dbReference type="EMBL" id="PIW90556.1"/>
    </source>
</evidence>
<dbReference type="EMBL" id="PFHH01000009">
    <property type="protein sequence ID" value="PIW90556.1"/>
    <property type="molecule type" value="Genomic_DNA"/>
</dbReference>
<evidence type="ECO:0000313" key="2">
    <source>
        <dbReference type="Proteomes" id="UP000229238"/>
    </source>
</evidence>
<organism evidence="1 2">
    <name type="scientific">Candidatus Nealsonbacteria bacterium CG_4_8_14_3_um_filter_40_11</name>
    <dbReference type="NCBI Taxonomy" id="1974690"/>
    <lineage>
        <taxon>Bacteria</taxon>
        <taxon>Candidatus Nealsoniibacteriota</taxon>
    </lineage>
</organism>
<feature type="non-terminal residue" evidence="1">
    <location>
        <position position="1"/>
    </location>
</feature>